<protein>
    <recommendedName>
        <fullName evidence="4">Phosphatidylglycerol/phosphatidylinositol transfer protein</fullName>
    </recommendedName>
</protein>
<proteinExistence type="inferred from homology"/>
<dbReference type="InterPro" id="IPR014756">
    <property type="entry name" value="Ig_E-set"/>
</dbReference>
<dbReference type="InterPro" id="IPR003172">
    <property type="entry name" value="ML_dom"/>
</dbReference>
<evidence type="ECO:0000313" key="11">
    <source>
        <dbReference type="Proteomes" id="UP000803884"/>
    </source>
</evidence>
<reference evidence="10 11" key="1">
    <citation type="journal article" date="2020" name="Microbiol. Resour. Announc.">
        <title>Draft Genome Sequence of a Cladosporium Species Isolated from the Mesophotic Ascidian Didemnum maculosum.</title>
        <authorList>
            <person name="Gioti A."/>
            <person name="Siaperas R."/>
            <person name="Nikolaivits E."/>
            <person name="Le Goff G."/>
            <person name="Ouazzani J."/>
            <person name="Kotoulas G."/>
            <person name="Topakas E."/>
        </authorList>
    </citation>
    <scope>NUCLEOTIDE SEQUENCE [LARGE SCALE GENOMIC DNA]</scope>
    <source>
        <strain evidence="10 11">TM138-S3</strain>
    </source>
</reference>
<comment type="subunit">
    <text evidence="3">Monomer.</text>
</comment>
<dbReference type="RefSeq" id="XP_069225941.1">
    <property type="nucleotide sequence ID" value="XM_069377263.1"/>
</dbReference>
<dbReference type="CDD" id="cd00917">
    <property type="entry name" value="PG-PI_TP"/>
    <property type="match status" value="1"/>
</dbReference>
<dbReference type="Pfam" id="PF02221">
    <property type="entry name" value="E1_DerP2_DerF2"/>
    <property type="match status" value="1"/>
</dbReference>
<comment type="similarity">
    <text evidence="2">Belongs to the NPC2 family.</text>
</comment>
<dbReference type="EMBL" id="JAAQHG020000043">
    <property type="protein sequence ID" value="KAL1582834.1"/>
    <property type="molecule type" value="Genomic_DNA"/>
</dbReference>
<keyword evidence="5" id="KW-0813">Transport</keyword>
<dbReference type="SMART" id="SM00737">
    <property type="entry name" value="ML"/>
    <property type="match status" value="1"/>
</dbReference>
<dbReference type="PANTHER" id="PTHR11306">
    <property type="entry name" value="NIEMANN PICK TYPE C2 PROTEIN NPC2-RELATED"/>
    <property type="match status" value="1"/>
</dbReference>
<keyword evidence="7" id="KW-0445">Lipid transport</keyword>
<accession>A0AB34KCQ9</accession>
<dbReference type="PANTHER" id="PTHR11306:SF0">
    <property type="entry name" value="PHOSPHATIDYLGLYCEROL_PHOSPHATIDYLINOSITOL TRANSFER PROTEIN"/>
    <property type="match status" value="1"/>
</dbReference>
<keyword evidence="6 8" id="KW-0732">Signal</keyword>
<dbReference type="GeneID" id="96010101"/>
<sequence>MKLLTIASALLATASAGSLFGGSEVALDTELSVPGDNPLQHCADPKGDILTIKTVDLTPNPPAAGQGLSITAKGDLAQDVEDGAKVHLQVKYGLITIIKQTADLCNTVKEVDLECPIKKGDMTLTKEVELPKQIPPGKYTVLADVLTKDEKKITCLTATVEFSRSGAVNVIKNYKQDI</sequence>
<organism evidence="10 11">
    <name type="scientific">Cladosporium halotolerans</name>
    <dbReference type="NCBI Taxonomy" id="1052096"/>
    <lineage>
        <taxon>Eukaryota</taxon>
        <taxon>Fungi</taxon>
        <taxon>Dikarya</taxon>
        <taxon>Ascomycota</taxon>
        <taxon>Pezizomycotina</taxon>
        <taxon>Dothideomycetes</taxon>
        <taxon>Dothideomycetidae</taxon>
        <taxon>Cladosporiales</taxon>
        <taxon>Cladosporiaceae</taxon>
        <taxon>Cladosporium</taxon>
    </lineage>
</organism>
<evidence type="ECO:0000256" key="2">
    <source>
        <dbReference type="ARBA" id="ARBA00006370"/>
    </source>
</evidence>
<feature type="chain" id="PRO_5044284310" description="Phosphatidylglycerol/phosphatidylinositol transfer protein" evidence="8">
    <location>
        <begin position="17"/>
        <end position="178"/>
    </location>
</feature>
<dbReference type="FunFam" id="2.60.40.770:FF:000004">
    <property type="entry name" value="Phosphatidylglycerol/phosphatidylinositol transfer protein"/>
    <property type="match status" value="1"/>
</dbReference>
<evidence type="ECO:0000256" key="5">
    <source>
        <dbReference type="ARBA" id="ARBA00022448"/>
    </source>
</evidence>
<comment type="caution">
    <text evidence="10">The sequence shown here is derived from an EMBL/GenBank/DDBJ whole genome shotgun (WGS) entry which is preliminary data.</text>
</comment>
<comment type="function">
    <text evidence="1">Catalyzes the intermembrane transfer of phosphatidylglycerol and phosphatidylinositol.</text>
</comment>
<evidence type="ECO:0000259" key="9">
    <source>
        <dbReference type="SMART" id="SM00737"/>
    </source>
</evidence>
<evidence type="ECO:0000256" key="7">
    <source>
        <dbReference type="ARBA" id="ARBA00023055"/>
    </source>
</evidence>
<gene>
    <name evidence="10" type="ORF">WHR41_08659</name>
</gene>
<evidence type="ECO:0000256" key="8">
    <source>
        <dbReference type="SAM" id="SignalP"/>
    </source>
</evidence>
<dbReference type="Gene3D" id="2.60.40.770">
    <property type="match status" value="1"/>
</dbReference>
<dbReference type="InterPro" id="IPR039670">
    <property type="entry name" value="NPC2-like"/>
</dbReference>
<evidence type="ECO:0000256" key="6">
    <source>
        <dbReference type="ARBA" id="ARBA00022729"/>
    </source>
</evidence>
<dbReference type="AlphaFoldDB" id="A0AB34KCQ9"/>
<evidence type="ECO:0000256" key="3">
    <source>
        <dbReference type="ARBA" id="ARBA00011245"/>
    </source>
</evidence>
<evidence type="ECO:0000256" key="4">
    <source>
        <dbReference type="ARBA" id="ARBA00016056"/>
    </source>
</evidence>
<evidence type="ECO:0000256" key="1">
    <source>
        <dbReference type="ARBA" id="ARBA00002053"/>
    </source>
</evidence>
<feature type="domain" description="MD-2-related lipid-recognition" evidence="9">
    <location>
        <begin position="39"/>
        <end position="160"/>
    </location>
</feature>
<name>A0AB34KCQ9_9PEZI</name>
<dbReference type="InterPro" id="IPR033917">
    <property type="entry name" value="ML_PG-PI_TP"/>
</dbReference>
<dbReference type="GO" id="GO:0032934">
    <property type="term" value="F:sterol binding"/>
    <property type="evidence" value="ECO:0007669"/>
    <property type="project" value="InterPro"/>
</dbReference>
<feature type="signal peptide" evidence="8">
    <location>
        <begin position="1"/>
        <end position="16"/>
    </location>
</feature>
<dbReference type="GO" id="GO:0032366">
    <property type="term" value="P:intracellular sterol transport"/>
    <property type="evidence" value="ECO:0007669"/>
    <property type="project" value="InterPro"/>
</dbReference>
<dbReference type="SUPFAM" id="SSF81296">
    <property type="entry name" value="E set domains"/>
    <property type="match status" value="1"/>
</dbReference>
<evidence type="ECO:0000313" key="10">
    <source>
        <dbReference type="EMBL" id="KAL1582834.1"/>
    </source>
</evidence>
<dbReference type="Proteomes" id="UP000803884">
    <property type="component" value="Unassembled WGS sequence"/>
</dbReference>
<keyword evidence="11" id="KW-1185">Reference proteome</keyword>